<organism evidence="2 3">
    <name type="scientific">Aromia moschata</name>
    <dbReference type="NCBI Taxonomy" id="1265417"/>
    <lineage>
        <taxon>Eukaryota</taxon>
        <taxon>Metazoa</taxon>
        <taxon>Ecdysozoa</taxon>
        <taxon>Arthropoda</taxon>
        <taxon>Hexapoda</taxon>
        <taxon>Insecta</taxon>
        <taxon>Pterygota</taxon>
        <taxon>Neoptera</taxon>
        <taxon>Endopterygota</taxon>
        <taxon>Coleoptera</taxon>
        <taxon>Polyphaga</taxon>
        <taxon>Cucujiformia</taxon>
        <taxon>Chrysomeloidea</taxon>
        <taxon>Cerambycidae</taxon>
        <taxon>Cerambycinae</taxon>
        <taxon>Callichromatini</taxon>
        <taxon>Aromia</taxon>
    </lineage>
</organism>
<evidence type="ECO:0000313" key="3">
    <source>
        <dbReference type="Proteomes" id="UP001162162"/>
    </source>
</evidence>
<dbReference type="Proteomes" id="UP001162162">
    <property type="component" value="Unassembled WGS sequence"/>
</dbReference>
<evidence type="ECO:0000313" key="2">
    <source>
        <dbReference type="EMBL" id="KAJ8954213.1"/>
    </source>
</evidence>
<reference evidence="2" key="1">
    <citation type="journal article" date="2023" name="Insect Mol. Biol.">
        <title>Genome sequencing provides insights into the evolution of gene families encoding plant cell wall-degrading enzymes in longhorned beetles.</title>
        <authorList>
            <person name="Shin N.R."/>
            <person name="Okamura Y."/>
            <person name="Kirsch R."/>
            <person name="Pauchet Y."/>
        </authorList>
    </citation>
    <scope>NUCLEOTIDE SEQUENCE</scope>
    <source>
        <strain evidence="2">AMC_N1</strain>
    </source>
</reference>
<keyword evidence="1" id="KW-0175">Coiled coil</keyword>
<dbReference type="EMBL" id="JAPWTK010000050">
    <property type="protein sequence ID" value="KAJ8954213.1"/>
    <property type="molecule type" value="Genomic_DNA"/>
</dbReference>
<comment type="caution">
    <text evidence="2">The sequence shown here is derived from an EMBL/GenBank/DDBJ whole genome shotgun (WGS) entry which is preliminary data.</text>
</comment>
<feature type="coiled-coil region" evidence="1">
    <location>
        <begin position="77"/>
        <end position="111"/>
    </location>
</feature>
<evidence type="ECO:0000256" key="1">
    <source>
        <dbReference type="SAM" id="Coils"/>
    </source>
</evidence>
<name>A0AAV8YUA1_9CUCU</name>
<dbReference type="AlphaFoldDB" id="A0AAV8YUA1"/>
<protein>
    <submittedName>
        <fullName evidence="2">Uncharacterized protein</fullName>
    </submittedName>
</protein>
<keyword evidence="3" id="KW-1185">Reference proteome</keyword>
<proteinExistence type="predicted"/>
<accession>A0AAV8YUA1</accession>
<gene>
    <name evidence="2" type="ORF">NQ318_005808</name>
</gene>
<sequence>MKVTHNLGFLNRSQLDALKRVIEERISENPQYINQLKRAHKIAYNKLAVVQKWYSRFTGFDEVKLLQKNVIVQQMKLSKAQENTRQVGEQLANVNKQYLELKQDLQENNDIDKVEPEKKEKQPVLA</sequence>